<dbReference type="Pfam" id="PF13742">
    <property type="entry name" value="tRNA_anti_2"/>
    <property type="match status" value="1"/>
</dbReference>
<evidence type="ECO:0000259" key="6">
    <source>
        <dbReference type="Pfam" id="PF02601"/>
    </source>
</evidence>
<comment type="catalytic activity">
    <reaction evidence="5">
        <text>Exonucleolytic cleavage in either 5'- to 3'- or 3'- to 5'-direction to yield nucleoside 5'-phosphates.</text>
        <dbReference type="EC" id="3.1.11.6"/>
    </reaction>
</comment>
<dbReference type="GO" id="GO:0003676">
    <property type="term" value="F:nucleic acid binding"/>
    <property type="evidence" value="ECO:0007669"/>
    <property type="project" value="InterPro"/>
</dbReference>
<dbReference type="PANTHER" id="PTHR30008:SF0">
    <property type="entry name" value="EXODEOXYRIBONUCLEASE 7 LARGE SUBUNIT"/>
    <property type="match status" value="1"/>
</dbReference>
<feature type="domain" description="OB-fold nucleic acid binding" evidence="7">
    <location>
        <begin position="13"/>
        <end position="116"/>
    </location>
</feature>
<evidence type="ECO:0000256" key="4">
    <source>
        <dbReference type="ARBA" id="ARBA00022839"/>
    </source>
</evidence>
<evidence type="ECO:0000259" key="7">
    <source>
        <dbReference type="Pfam" id="PF13742"/>
    </source>
</evidence>
<dbReference type="GO" id="GO:0009318">
    <property type="term" value="C:exodeoxyribonuclease VII complex"/>
    <property type="evidence" value="ECO:0007669"/>
    <property type="project" value="UniProtKB-UniRule"/>
</dbReference>
<dbReference type="CDD" id="cd04489">
    <property type="entry name" value="ExoVII_LU_OBF"/>
    <property type="match status" value="1"/>
</dbReference>
<keyword evidence="2 5" id="KW-0540">Nuclease</keyword>
<dbReference type="InterPro" id="IPR025824">
    <property type="entry name" value="OB-fold_nuc-bd_dom"/>
</dbReference>
<evidence type="ECO:0000313" key="8">
    <source>
        <dbReference type="EMBL" id="SIQ98283.1"/>
    </source>
</evidence>
<evidence type="ECO:0000313" key="9">
    <source>
        <dbReference type="Proteomes" id="UP000185841"/>
    </source>
</evidence>
<dbReference type="Pfam" id="PF02601">
    <property type="entry name" value="Exonuc_VII_L"/>
    <property type="match status" value="1"/>
</dbReference>
<evidence type="ECO:0000256" key="1">
    <source>
        <dbReference type="ARBA" id="ARBA00022490"/>
    </source>
</evidence>
<dbReference type="GO" id="GO:0008855">
    <property type="term" value="F:exodeoxyribonuclease VII activity"/>
    <property type="evidence" value="ECO:0007669"/>
    <property type="project" value="UniProtKB-UniRule"/>
</dbReference>
<protein>
    <recommendedName>
        <fullName evidence="5">Exodeoxyribonuclease 7 large subunit</fullName>
        <ecNumber evidence="5">3.1.11.6</ecNumber>
    </recommendedName>
</protein>
<feature type="domain" description="Exonuclease VII large subunit C-terminal" evidence="6">
    <location>
        <begin position="142"/>
        <end position="458"/>
    </location>
</feature>
<dbReference type="InterPro" id="IPR020579">
    <property type="entry name" value="Exonuc_VII_lsu_C"/>
</dbReference>
<dbReference type="Proteomes" id="UP000185841">
    <property type="component" value="Unassembled WGS sequence"/>
</dbReference>
<dbReference type="EMBL" id="FTMP01000012">
    <property type="protein sequence ID" value="SIQ98283.1"/>
    <property type="molecule type" value="Genomic_DNA"/>
</dbReference>
<proteinExistence type="inferred from homology"/>
<keyword evidence="4 5" id="KW-0269">Exonuclease</keyword>
<keyword evidence="1" id="KW-0963">Cytoplasm</keyword>
<dbReference type="InterPro" id="IPR003753">
    <property type="entry name" value="Exonuc_VII_L"/>
</dbReference>
<name>A0A1N6X7J2_AQUAC</name>
<gene>
    <name evidence="8" type="ORF">SAMN05878282_1124</name>
</gene>
<dbReference type="PANTHER" id="PTHR30008">
    <property type="entry name" value="EXODEOXYRIBONUCLEASE 7 LARGE SUBUNIT"/>
    <property type="match status" value="1"/>
</dbReference>
<evidence type="ECO:0000256" key="2">
    <source>
        <dbReference type="ARBA" id="ARBA00022722"/>
    </source>
</evidence>
<organism evidence="8 9">
    <name type="scientific">Aquipseudomonas alcaligenes</name>
    <name type="common">Pseudomonas alcaligenes</name>
    <dbReference type="NCBI Taxonomy" id="43263"/>
    <lineage>
        <taxon>Bacteria</taxon>
        <taxon>Pseudomonadati</taxon>
        <taxon>Pseudomonadota</taxon>
        <taxon>Gammaproteobacteria</taxon>
        <taxon>Pseudomonadales</taxon>
        <taxon>Pseudomonadaceae</taxon>
        <taxon>Aquipseudomonas</taxon>
    </lineage>
</organism>
<dbReference type="GO" id="GO:0006308">
    <property type="term" value="P:DNA catabolic process"/>
    <property type="evidence" value="ECO:0007669"/>
    <property type="project" value="UniProtKB-UniRule"/>
</dbReference>
<keyword evidence="3 5" id="KW-0378">Hydrolase</keyword>
<dbReference type="AlphaFoldDB" id="A0A1N6X7J2"/>
<dbReference type="NCBIfam" id="TIGR00237">
    <property type="entry name" value="xseA"/>
    <property type="match status" value="1"/>
</dbReference>
<sequence length="463" mass="50792">MEPTEDAVEHQTLSAFLSEVERAVKQALPEAAWLVAELSSFNRTAKGSVFLDLLETADGREVAKAKGIMFSGVARKVLDQWQAATGGEPQAGMQVLVKVRAEFTVQYGFQLQVTAIDPNYTLGEMQAKLQRIISSLTAKGLYDLQRRLPAPTGYWRVAVVSPHEAAGLADFKRDADMLASAGVCEFEYFSAVFQGGSCSESIRAALLQVHERNQVERFDAVCVIRGGGAKSDLAWLNDLQLAAWVCRFPVPVYTGIGHQVDECVLDLVAHRKFDTPSKVIGFLKTSLHAEATGLRGRIEQVCSRISRLASDQLPSLERSASRFNAASVRLVHDQRTAQERAWSDFARLSTVRLSEERNTLLRAPEAFQRMTGSLCSAQAGKIALVGSQMASRASLLVERERGRLDTAGMLWDKTNPLTLLSRGFALVRDRHGTVITSAEQARIADQLRLSFADGEVVATTQTH</sequence>
<evidence type="ECO:0000256" key="5">
    <source>
        <dbReference type="RuleBase" id="RU004355"/>
    </source>
</evidence>
<reference evidence="8 9" key="1">
    <citation type="submission" date="2017-01" db="EMBL/GenBank/DDBJ databases">
        <authorList>
            <person name="Mah S.A."/>
            <person name="Swanson W.J."/>
            <person name="Moy G.W."/>
            <person name="Vacquier V.D."/>
        </authorList>
    </citation>
    <scope>NUCLEOTIDE SEQUENCE [LARGE SCALE GENOMIC DNA]</scope>
    <source>
        <strain evidence="8 9">RU36E</strain>
    </source>
</reference>
<dbReference type="EC" id="3.1.11.6" evidence="5"/>
<comment type="similarity">
    <text evidence="5">Belongs to the XseA family.</text>
</comment>
<comment type="subcellular location">
    <subcellularLocation>
        <location evidence="5">Cytoplasm</location>
    </subcellularLocation>
</comment>
<dbReference type="RefSeq" id="WP_076429199.1">
    <property type="nucleotide sequence ID" value="NZ_FTMP01000012.1"/>
</dbReference>
<dbReference type="GO" id="GO:0005737">
    <property type="term" value="C:cytoplasm"/>
    <property type="evidence" value="ECO:0007669"/>
    <property type="project" value="UniProtKB-SubCell"/>
</dbReference>
<accession>A0A1N6X7J2</accession>
<evidence type="ECO:0000256" key="3">
    <source>
        <dbReference type="ARBA" id="ARBA00022801"/>
    </source>
</evidence>